<evidence type="ECO:0000313" key="1">
    <source>
        <dbReference type="EMBL" id="KJD46407.1"/>
    </source>
</evidence>
<comment type="caution">
    <text evidence="1">The sequence shown here is derived from an EMBL/GenBank/DDBJ whole genome shotgun (WGS) entry which is preliminary data.</text>
</comment>
<dbReference type="PATRIC" id="fig|159743.3.peg.1377"/>
<sequence length="261" mass="30527">MRLRFILIIMLLLTNSIFLFGCTKTSQEKAIDKSDETRNTQLEYIRQVHVRQNSYFIFNSHDDSPQKIKISFPYRVEGLNIKKASLLLNNEVVLDNVKITLINEKELTVNINFLPEFNAIEALLEDGKIVRLNPGQYYFEKFKEEDLNDFEKQILEVKNFHLKFKNGHLLADIILPQDNNSKIEYLLPSRIRKYASDLKFSHHKTNDNSVQYTLEANISHDILLENNVDSITFDIGIIQNYKNNRWFLIKGKVPVAASDFK</sequence>
<dbReference type="Proteomes" id="UP000032534">
    <property type="component" value="Unassembled WGS sequence"/>
</dbReference>
<accession>A0A0D7X8K4</accession>
<evidence type="ECO:0000313" key="2">
    <source>
        <dbReference type="Proteomes" id="UP000032534"/>
    </source>
</evidence>
<dbReference type="AlphaFoldDB" id="A0A0D7X8K4"/>
<dbReference type="EMBL" id="JTHP01000008">
    <property type="protein sequence ID" value="KJD46407.1"/>
    <property type="molecule type" value="Genomic_DNA"/>
</dbReference>
<keyword evidence="2" id="KW-1185">Reference proteome</keyword>
<protein>
    <recommendedName>
        <fullName evidence="3">Lipoprotein</fullName>
    </recommendedName>
</protein>
<dbReference type="RefSeq" id="WP_044645327.1">
    <property type="nucleotide sequence ID" value="NZ_JTHP01000008.1"/>
</dbReference>
<dbReference type="OrthoDB" id="9912927at2"/>
<gene>
    <name evidence="1" type="ORF">QD47_06320</name>
</gene>
<reference evidence="1 2" key="1">
    <citation type="submission" date="2014-11" db="EMBL/GenBank/DDBJ databases">
        <title>Draft Genome Sequences of Paenibacillus polymyxa NRRL B-30509 and Paenibacillus terrae NRRL B-30644, Strains from a Poultry Environment that Produce Tridecaptin A and Paenicidins.</title>
        <authorList>
            <person name="van Belkum M.J."/>
            <person name="Lohans C.T."/>
            <person name="Vederas J.C."/>
        </authorList>
    </citation>
    <scope>NUCLEOTIDE SEQUENCE [LARGE SCALE GENOMIC DNA]</scope>
    <source>
        <strain evidence="1 2">NRRL B-30644</strain>
    </source>
</reference>
<proteinExistence type="predicted"/>
<dbReference type="PROSITE" id="PS51257">
    <property type="entry name" value="PROKAR_LIPOPROTEIN"/>
    <property type="match status" value="1"/>
</dbReference>
<organism evidence="1 2">
    <name type="scientific">Paenibacillus terrae</name>
    <dbReference type="NCBI Taxonomy" id="159743"/>
    <lineage>
        <taxon>Bacteria</taxon>
        <taxon>Bacillati</taxon>
        <taxon>Bacillota</taxon>
        <taxon>Bacilli</taxon>
        <taxon>Bacillales</taxon>
        <taxon>Paenibacillaceae</taxon>
        <taxon>Paenibacillus</taxon>
    </lineage>
</organism>
<name>A0A0D7X8K4_9BACL</name>
<evidence type="ECO:0008006" key="3">
    <source>
        <dbReference type="Google" id="ProtNLM"/>
    </source>
</evidence>